<dbReference type="STRING" id="37546.A0A1B0FFC3"/>
<dbReference type="EnsemblMetazoa" id="GMOY002302-RA">
    <property type="protein sequence ID" value="GMOY002302-PA"/>
    <property type="gene ID" value="GMOY002302"/>
</dbReference>
<feature type="domain" description="Exoribonuclease phosphorolytic" evidence="3">
    <location>
        <begin position="8"/>
        <end position="82"/>
    </location>
</feature>
<evidence type="ECO:0000256" key="2">
    <source>
        <dbReference type="SAM" id="MobiDB-lite"/>
    </source>
</evidence>
<dbReference type="Gene3D" id="3.30.230.70">
    <property type="entry name" value="GHMP Kinase, N-terminal domain"/>
    <property type="match status" value="1"/>
</dbReference>
<evidence type="ECO:0000259" key="3">
    <source>
        <dbReference type="Pfam" id="PF01138"/>
    </source>
</evidence>
<dbReference type="GO" id="GO:0071028">
    <property type="term" value="P:nuclear mRNA surveillance"/>
    <property type="evidence" value="ECO:0007669"/>
    <property type="project" value="TreeGrafter"/>
</dbReference>
<dbReference type="AlphaFoldDB" id="A0A1B0FFC3"/>
<dbReference type="GO" id="GO:0034475">
    <property type="term" value="P:U4 snRNA 3'-end processing"/>
    <property type="evidence" value="ECO:0007669"/>
    <property type="project" value="TreeGrafter"/>
</dbReference>
<dbReference type="InterPro" id="IPR050080">
    <property type="entry name" value="RNase_PH"/>
</dbReference>
<dbReference type="Proteomes" id="UP000092444">
    <property type="component" value="Unassembled WGS sequence"/>
</dbReference>
<name>A0A1B0FFC3_GLOMM</name>
<dbReference type="EMBL" id="CCAG010014870">
    <property type="status" value="NOT_ANNOTATED_CDS"/>
    <property type="molecule type" value="Genomic_DNA"/>
</dbReference>
<dbReference type="InterPro" id="IPR027408">
    <property type="entry name" value="PNPase/RNase_PH_dom_sf"/>
</dbReference>
<feature type="region of interest" description="Disordered" evidence="2">
    <location>
        <begin position="1"/>
        <end position="23"/>
    </location>
</feature>
<dbReference type="GO" id="GO:0000177">
    <property type="term" value="C:cytoplasmic exosome (RNase complex)"/>
    <property type="evidence" value="ECO:0007669"/>
    <property type="project" value="TreeGrafter"/>
</dbReference>
<dbReference type="GO" id="GO:0071051">
    <property type="term" value="P:poly(A)-dependent snoRNA 3'-end processing"/>
    <property type="evidence" value="ECO:0007669"/>
    <property type="project" value="TreeGrafter"/>
</dbReference>
<dbReference type="SUPFAM" id="SSF54211">
    <property type="entry name" value="Ribosomal protein S5 domain 2-like"/>
    <property type="match status" value="1"/>
</dbReference>
<reference evidence="4" key="1">
    <citation type="submission" date="2020-05" db="UniProtKB">
        <authorList>
            <consortium name="EnsemblMetazoa"/>
        </authorList>
    </citation>
    <scope>IDENTIFICATION</scope>
    <source>
        <strain evidence="4">Yale</strain>
    </source>
</reference>
<evidence type="ECO:0000256" key="1">
    <source>
        <dbReference type="ARBA" id="ARBA00006678"/>
    </source>
</evidence>
<dbReference type="GO" id="GO:0000176">
    <property type="term" value="C:nuclear exosome (RNase complex)"/>
    <property type="evidence" value="ECO:0007669"/>
    <property type="project" value="TreeGrafter"/>
</dbReference>
<dbReference type="GO" id="GO:0003723">
    <property type="term" value="F:RNA binding"/>
    <property type="evidence" value="ECO:0007669"/>
    <property type="project" value="TreeGrafter"/>
</dbReference>
<accession>A0A1B0FFC3</accession>
<dbReference type="PhylomeDB" id="A0A1B0FFC3"/>
<keyword evidence="5" id="KW-1185">Reference proteome</keyword>
<comment type="similarity">
    <text evidence="1">Belongs to the RNase PH family.</text>
</comment>
<dbReference type="Pfam" id="PF01138">
    <property type="entry name" value="RNase_PH"/>
    <property type="match status" value="1"/>
</dbReference>
<sequence length="125" mass="13571">MMIIHDDYGSPSTSAQAAQRQRQGDRKSQEIILYLIQSLKAAIRTELYPRSQIDVYVEVLQADGANYAVALNAAALALVDARTCLKEYVIACTASLSKNNVLLMDVSHFEEVSGGPTLTVASLPL</sequence>
<dbReference type="PANTHER" id="PTHR11953">
    <property type="entry name" value="EXOSOME COMPLEX COMPONENT"/>
    <property type="match status" value="1"/>
</dbReference>
<evidence type="ECO:0000313" key="5">
    <source>
        <dbReference type="Proteomes" id="UP000092444"/>
    </source>
</evidence>
<dbReference type="InterPro" id="IPR020568">
    <property type="entry name" value="Ribosomal_Su5_D2-typ_SF"/>
</dbReference>
<dbReference type="PANTHER" id="PTHR11953:SF0">
    <property type="entry name" value="EXOSOME COMPLEX COMPONENT RRP41"/>
    <property type="match status" value="1"/>
</dbReference>
<dbReference type="GO" id="GO:0005730">
    <property type="term" value="C:nucleolus"/>
    <property type="evidence" value="ECO:0007669"/>
    <property type="project" value="TreeGrafter"/>
</dbReference>
<dbReference type="EMBL" id="CCAG010014871">
    <property type="status" value="NOT_ANNOTATED_CDS"/>
    <property type="molecule type" value="Genomic_DNA"/>
</dbReference>
<evidence type="ECO:0000313" key="4">
    <source>
        <dbReference type="EnsemblMetazoa" id="GMOY002302-PA"/>
    </source>
</evidence>
<organism evidence="4 5">
    <name type="scientific">Glossina morsitans morsitans</name>
    <name type="common">Savannah tsetse fly</name>
    <dbReference type="NCBI Taxonomy" id="37546"/>
    <lineage>
        <taxon>Eukaryota</taxon>
        <taxon>Metazoa</taxon>
        <taxon>Ecdysozoa</taxon>
        <taxon>Arthropoda</taxon>
        <taxon>Hexapoda</taxon>
        <taxon>Insecta</taxon>
        <taxon>Pterygota</taxon>
        <taxon>Neoptera</taxon>
        <taxon>Endopterygota</taxon>
        <taxon>Diptera</taxon>
        <taxon>Brachycera</taxon>
        <taxon>Muscomorpha</taxon>
        <taxon>Hippoboscoidea</taxon>
        <taxon>Glossinidae</taxon>
        <taxon>Glossina</taxon>
    </lineage>
</organism>
<proteinExistence type="inferred from homology"/>
<protein>
    <recommendedName>
        <fullName evidence="3">Exoribonuclease phosphorolytic domain-containing protein</fullName>
    </recommendedName>
</protein>
<dbReference type="InterPro" id="IPR001247">
    <property type="entry name" value="ExoRNase_PH_dom1"/>
</dbReference>
<dbReference type="VEuPathDB" id="VectorBase:GMOY002302"/>
<dbReference type="GO" id="GO:0016075">
    <property type="term" value="P:rRNA catabolic process"/>
    <property type="evidence" value="ECO:0007669"/>
    <property type="project" value="TreeGrafter"/>
</dbReference>